<proteinExistence type="predicted"/>
<evidence type="ECO:0000313" key="2">
    <source>
        <dbReference type="Proteomes" id="UP000317650"/>
    </source>
</evidence>
<keyword evidence="2" id="KW-1185">Reference proteome</keyword>
<comment type="caution">
    <text evidence="1">The sequence shown here is derived from an EMBL/GenBank/DDBJ whole genome shotgun (WGS) entry which is preliminary data.</text>
</comment>
<dbReference type="Proteomes" id="UP000317650">
    <property type="component" value="Chromosome 1"/>
</dbReference>
<evidence type="ECO:0000313" key="1">
    <source>
        <dbReference type="EMBL" id="THU64998.1"/>
    </source>
</evidence>
<dbReference type="AlphaFoldDB" id="A0A4S8JSB4"/>
<dbReference type="EMBL" id="PYDT01000004">
    <property type="protein sequence ID" value="THU64998.1"/>
    <property type="molecule type" value="Genomic_DNA"/>
</dbReference>
<organism evidence="1 2">
    <name type="scientific">Musa balbisiana</name>
    <name type="common">Banana</name>
    <dbReference type="NCBI Taxonomy" id="52838"/>
    <lineage>
        <taxon>Eukaryota</taxon>
        <taxon>Viridiplantae</taxon>
        <taxon>Streptophyta</taxon>
        <taxon>Embryophyta</taxon>
        <taxon>Tracheophyta</taxon>
        <taxon>Spermatophyta</taxon>
        <taxon>Magnoliopsida</taxon>
        <taxon>Liliopsida</taxon>
        <taxon>Zingiberales</taxon>
        <taxon>Musaceae</taxon>
        <taxon>Musa</taxon>
    </lineage>
</organism>
<gene>
    <name evidence="1" type="ORF">C4D60_Mb01t32490</name>
</gene>
<protein>
    <submittedName>
        <fullName evidence="1">Uncharacterized protein</fullName>
    </submittedName>
</protein>
<name>A0A4S8JSB4_MUSBA</name>
<reference evidence="1 2" key="1">
    <citation type="journal article" date="2019" name="Nat. Plants">
        <title>Genome sequencing of Musa balbisiana reveals subgenome evolution and function divergence in polyploid bananas.</title>
        <authorList>
            <person name="Yao X."/>
        </authorList>
    </citation>
    <scope>NUCLEOTIDE SEQUENCE [LARGE SCALE GENOMIC DNA]</scope>
    <source>
        <strain evidence="2">cv. DH-PKW</strain>
        <tissue evidence="1">Leaves</tissue>
    </source>
</reference>
<sequence>MNSEARTSEGNLTASFSSHRTYYHRTSRIFKKQIDEQMLEYQKRNLSRFAVDGVNGTRQALPTLYRLAEGTFSTRTRLGLKICDRIVIWKSLGSRDGLGIDLNYFVDFGWDMVAKEHVLAGPHLRSIHSSSTAICNSSTSCIFNSANSQSASASLNESRSLAFSSSTVMRFSLTLSALSKSSASQASSRTKDAFSSSRSTRGASFFFYTSSFRWALVTLAFFDDSFIRAPLVRLFSGNQIVLYSRHGRIVVRSGIDTCIMWRSKRLICHRLICHRNCCSAAGRRRRFVTKGIREMMRIVRRGSGAACRFSGVPNPNGSFFLAGELAR</sequence>
<accession>A0A4S8JSB4</accession>